<evidence type="ECO:0000313" key="4">
    <source>
        <dbReference type="Proteomes" id="UP001223586"/>
    </source>
</evidence>
<name>A0ABT9WRN4_9BACI</name>
<keyword evidence="1" id="KW-1133">Transmembrane helix</keyword>
<accession>A0ABT9WRN4</accession>
<proteinExistence type="predicted"/>
<gene>
    <name evidence="3" type="ORF">J2S08_001725</name>
</gene>
<reference evidence="3 4" key="1">
    <citation type="submission" date="2023-07" db="EMBL/GenBank/DDBJ databases">
        <title>Genomic Encyclopedia of Type Strains, Phase IV (KMG-IV): sequencing the most valuable type-strain genomes for metagenomic binning, comparative biology and taxonomic classification.</title>
        <authorList>
            <person name="Goeker M."/>
        </authorList>
    </citation>
    <scope>NUCLEOTIDE SEQUENCE [LARGE SCALE GENOMIC DNA]</scope>
    <source>
        <strain evidence="3 4">DSM 23837</strain>
    </source>
</reference>
<dbReference type="Proteomes" id="UP001223586">
    <property type="component" value="Unassembled WGS sequence"/>
</dbReference>
<keyword evidence="4" id="KW-1185">Reference proteome</keyword>
<evidence type="ECO:0000313" key="3">
    <source>
        <dbReference type="EMBL" id="MDQ0175889.1"/>
    </source>
</evidence>
<dbReference type="InterPro" id="IPR025436">
    <property type="entry name" value="DUF4179"/>
</dbReference>
<evidence type="ECO:0000259" key="2">
    <source>
        <dbReference type="Pfam" id="PF13786"/>
    </source>
</evidence>
<feature type="domain" description="DUF4179" evidence="2">
    <location>
        <begin position="45"/>
        <end position="170"/>
    </location>
</feature>
<keyword evidence="1" id="KW-0472">Membrane</keyword>
<dbReference type="Pfam" id="PF13786">
    <property type="entry name" value="DUF4179"/>
    <property type="match status" value="1"/>
</dbReference>
<evidence type="ECO:0000256" key="1">
    <source>
        <dbReference type="SAM" id="Phobius"/>
    </source>
</evidence>
<protein>
    <submittedName>
        <fullName evidence="3">Ribosomal protein L18/cell division protein FtsL</fullName>
    </submittedName>
</protein>
<keyword evidence="3" id="KW-0687">Ribonucleoprotein</keyword>
<dbReference type="Gene3D" id="2.60.40.1630">
    <property type="entry name" value="bacillus anthracis domain"/>
    <property type="match status" value="1"/>
</dbReference>
<dbReference type="GO" id="GO:0005840">
    <property type="term" value="C:ribosome"/>
    <property type="evidence" value="ECO:0007669"/>
    <property type="project" value="UniProtKB-KW"/>
</dbReference>
<sequence length="589" mass="66468">MNKNEHYKLEKKLEQVKTNVPTAFSAKVDETLLNLSAKKKRMILTVWSSTAAIAIVSVLMVSSMLSPTFAKSLQQIPVVGSVFHLLGEKGLKGSNQNNSNAAGEMIAAEAKESKQNNANIVDSNVNQQNKLFNTSKQNNANIVGQEISSPSSTLKITDVVYDGIRLSLSYIQELHDDNAEMIDIEDMTFKADGKLLDEGIVSGAYLNKNKYAGIISFSRHLPKEDAFTLTLNVEQLGYDKGNWSMALPVKKQASGETYVKDQQMETDEFSLHLRSIQVSPTTVKLGMRMTIPKEADKEETTDYSEFYFRLLDENGLELKQLHLPKGTVFSDRKDSVYNIKEHFEPIGELPKVATLQIIKWELDNEAASMNLIEETVDEQQLPLKLVKDGIERISIEKIEHFSEVTVVTYRSFGSHSSLSFTDESGKAYKKKADIEKVDNEKNLFKARFERFSTVEKMNAQTIAYWTKPIIVGDIKEQVDEQQLPLKLAQDGVERMIIEKIEHEKDSTVVTYRTFGALAYSQANNLSFTDTSGKVYDRKNLPERISNKENLYQQRFERFSTVEKMNAHTMTLSEPNIVGEMKISLDGSSN</sequence>
<dbReference type="EMBL" id="JAUSTT010000009">
    <property type="protein sequence ID" value="MDQ0175889.1"/>
    <property type="molecule type" value="Genomic_DNA"/>
</dbReference>
<keyword evidence="1" id="KW-0812">Transmembrane</keyword>
<dbReference type="RefSeq" id="WP_307228594.1">
    <property type="nucleotide sequence ID" value="NZ_JAUSTT010000009.1"/>
</dbReference>
<keyword evidence="3" id="KW-0689">Ribosomal protein</keyword>
<comment type="caution">
    <text evidence="3">The sequence shown here is derived from an EMBL/GenBank/DDBJ whole genome shotgun (WGS) entry which is preliminary data.</text>
</comment>
<organism evidence="3 4">
    <name type="scientific">Bacillus chungangensis</name>
    <dbReference type="NCBI Taxonomy" id="587633"/>
    <lineage>
        <taxon>Bacteria</taxon>
        <taxon>Bacillati</taxon>
        <taxon>Bacillota</taxon>
        <taxon>Bacilli</taxon>
        <taxon>Bacillales</taxon>
        <taxon>Bacillaceae</taxon>
        <taxon>Bacillus</taxon>
    </lineage>
</organism>
<feature type="transmembrane region" description="Helical" evidence="1">
    <location>
        <begin position="42"/>
        <end position="65"/>
    </location>
</feature>